<dbReference type="AlphaFoldDB" id="A0A9N9TEX6"/>
<evidence type="ECO:0000259" key="6">
    <source>
        <dbReference type="Pfam" id="PF01425"/>
    </source>
</evidence>
<name>A0A9N9TEX6_PHYSR</name>
<evidence type="ECO:0000313" key="8">
    <source>
        <dbReference type="Proteomes" id="UP001153712"/>
    </source>
</evidence>
<dbReference type="Gene3D" id="3.90.1300.10">
    <property type="entry name" value="Amidase signature (AS) domain"/>
    <property type="match status" value="1"/>
</dbReference>
<dbReference type="InterPro" id="IPR036928">
    <property type="entry name" value="AS_sf"/>
</dbReference>
<protein>
    <recommendedName>
        <fullName evidence="5">Glutamyl-tRNA(Gln) amidotransferase subunit A, mitochondrial</fullName>
        <shortName evidence="5">Glu-AdT subunit A</shortName>
        <ecNumber evidence="5">6.3.5.7</ecNumber>
    </recommendedName>
</protein>
<feature type="active site" description="Acyl-ester intermediate" evidence="5">
    <location>
        <position position="183"/>
    </location>
</feature>
<dbReference type="GO" id="GO:0005739">
    <property type="term" value="C:mitochondrion"/>
    <property type="evidence" value="ECO:0007669"/>
    <property type="project" value="UniProtKB-SubCell"/>
</dbReference>
<dbReference type="GO" id="GO:0005524">
    <property type="term" value="F:ATP binding"/>
    <property type="evidence" value="ECO:0007669"/>
    <property type="project" value="UniProtKB-KW"/>
</dbReference>
<evidence type="ECO:0000256" key="2">
    <source>
        <dbReference type="ARBA" id="ARBA00022741"/>
    </source>
</evidence>
<proteinExistence type="inferred from homology"/>
<organism evidence="7 8">
    <name type="scientific">Phyllotreta striolata</name>
    <name type="common">Striped flea beetle</name>
    <name type="synonym">Crioceris striolata</name>
    <dbReference type="NCBI Taxonomy" id="444603"/>
    <lineage>
        <taxon>Eukaryota</taxon>
        <taxon>Metazoa</taxon>
        <taxon>Ecdysozoa</taxon>
        <taxon>Arthropoda</taxon>
        <taxon>Hexapoda</taxon>
        <taxon>Insecta</taxon>
        <taxon>Pterygota</taxon>
        <taxon>Neoptera</taxon>
        <taxon>Endopterygota</taxon>
        <taxon>Coleoptera</taxon>
        <taxon>Polyphaga</taxon>
        <taxon>Cucujiformia</taxon>
        <taxon>Chrysomeloidea</taxon>
        <taxon>Chrysomelidae</taxon>
        <taxon>Galerucinae</taxon>
        <taxon>Alticini</taxon>
        <taxon>Phyllotreta</taxon>
    </lineage>
</organism>
<dbReference type="InterPro" id="IPR004412">
    <property type="entry name" value="GatA"/>
</dbReference>
<dbReference type="EMBL" id="OU900094">
    <property type="protein sequence ID" value="CAG9854492.1"/>
    <property type="molecule type" value="Genomic_DNA"/>
</dbReference>
<dbReference type="GO" id="GO:0030956">
    <property type="term" value="C:glutamyl-tRNA(Gln) amidotransferase complex"/>
    <property type="evidence" value="ECO:0007669"/>
    <property type="project" value="UniProtKB-UniRule"/>
</dbReference>
<comment type="similarity">
    <text evidence="5">Belongs to the amidase family. GatA subfamily.</text>
</comment>
<dbReference type="PANTHER" id="PTHR11895">
    <property type="entry name" value="TRANSAMIDASE"/>
    <property type="match status" value="1"/>
</dbReference>
<keyword evidence="3 5" id="KW-0067">ATP-binding</keyword>
<keyword evidence="5" id="KW-0496">Mitochondrion</keyword>
<evidence type="ECO:0000313" key="7">
    <source>
        <dbReference type="EMBL" id="CAG9854492.1"/>
    </source>
</evidence>
<keyword evidence="1 5" id="KW-0436">Ligase</keyword>
<dbReference type="OrthoDB" id="421993at2759"/>
<accession>A0A9N9TEX6</accession>
<comment type="subcellular location">
    <subcellularLocation>
        <location evidence="5">Mitochondrion</location>
    </subcellularLocation>
</comment>
<dbReference type="Pfam" id="PF01425">
    <property type="entry name" value="Amidase"/>
    <property type="match status" value="1"/>
</dbReference>
<comment type="subunit">
    <text evidence="5">Subunit of the heterotrimeric GatCAB amidotransferase (AdT) complex, composed of A, B and C subunits.</text>
</comment>
<dbReference type="InterPro" id="IPR023631">
    <property type="entry name" value="Amidase_dom"/>
</dbReference>
<dbReference type="PANTHER" id="PTHR11895:SF7">
    <property type="entry name" value="GLUTAMYL-TRNA(GLN) AMIDOTRANSFERASE SUBUNIT A, MITOCHONDRIAL"/>
    <property type="match status" value="1"/>
</dbReference>
<dbReference type="GO" id="GO:0070681">
    <property type="term" value="P:glutaminyl-tRNAGln biosynthesis via transamidation"/>
    <property type="evidence" value="ECO:0007669"/>
    <property type="project" value="UniProtKB-UniRule"/>
</dbReference>
<keyword evidence="2 5" id="KW-0547">Nucleotide-binding</keyword>
<feature type="active site" description="Charge relay system" evidence="5">
    <location>
        <position position="79"/>
    </location>
</feature>
<evidence type="ECO:0000256" key="5">
    <source>
        <dbReference type="HAMAP-Rule" id="MF_03150"/>
    </source>
</evidence>
<comment type="catalytic activity">
    <reaction evidence="5">
        <text>L-glutamyl-tRNA(Gln) + L-glutamine + ATP + H2O = L-glutaminyl-tRNA(Gln) + L-glutamate + ADP + phosphate + H(+)</text>
        <dbReference type="Rhea" id="RHEA:17521"/>
        <dbReference type="Rhea" id="RHEA-COMP:9681"/>
        <dbReference type="Rhea" id="RHEA-COMP:9684"/>
        <dbReference type="ChEBI" id="CHEBI:15377"/>
        <dbReference type="ChEBI" id="CHEBI:15378"/>
        <dbReference type="ChEBI" id="CHEBI:29985"/>
        <dbReference type="ChEBI" id="CHEBI:30616"/>
        <dbReference type="ChEBI" id="CHEBI:43474"/>
        <dbReference type="ChEBI" id="CHEBI:58359"/>
        <dbReference type="ChEBI" id="CHEBI:78520"/>
        <dbReference type="ChEBI" id="CHEBI:78521"/>
        <dbReference type="ChEBI" id="CHEBI:456216"/>
        <dbReference type="EC" id="6.3.5.7"/>
    </reaction>
</comment>
<keyword evidence="4 5" id="KW-0648">Protein biosynthesis</keyword>
<sequence length="495" mass="54551">MDKILNTNIRTVSRLLTEGTVKTSDFVRESLKRIKETENLKAFITVTGNEAEELAKQSEKRYKNGQPLSDMDGVIIGIKDNFCTKGISTTCASKMLENFKPPYNATAYQRFLDAGAILIGKTNLDQFAMGSGTINSIYGVTKNNWGCKDDDNFYIAGGSSGGSAVAVATGACFACLGSDTGGSVRNPASYCGVIGLKPTYGLISRLGLIPLVNSMDVVGILTRTVDDTVSVLNTIAGFDEKDSTSLTKPFKKIRLPPASKMKINGIKIGIPLEYNVEYLSEEVANVWNDIASMLKSEGAIIKPVSLPHTEYSIVVYSILNQCEVTSNMARYDGIEFGLRAREDYSTEKLYSTTRRLGFDEVVKGRILAGNYFLLASNYDKYFTKALKSRRLILNDFDNVWNEVDFLLTPTTLTEAPLYKDYVGQDNRHRLVEDYCTQAANLAGIPAISVPIKLSKNGLPLSIQLMGRNLSEPMLLAVSKFIENAVKFPHFQYNRT</sequence>
<dbReference type="GO" id="GO:0032543">
    <property type="term" value="P:mitochondrial translation"/>
    <property type="evidence" value="ECO:0007669"/>
    <property type="project" value="UniProtKB-UniRule"/>
</dbReference>
<evidence type="ECO:0000256" key="3">
    <source>
        <dbReference type="ARBA" id="ARBA00022840"/>
    </source>
</evidence>
<evidence type="ECO:0000256" key="1">
    <source>
        <dbReference type="ARBA" id="ARBA00022598"/>
    </source>
</evidence>
<gene>
    <name evidence="5" type="primary">GatA</name>
    <name evidence="7" type="ORF">PHYEVI_LOCUS954</name>
</gene>
<keyword evidence="8" id="KW-1185">Reference proteome</keyword>
<reference evidence="7" key="1">
    <citation type="submission" date="2022-01" db="EMBL/GenBank/DDBJ databases">
        <authorList>
            <person name="King R."/>
        </authorList>
    </citation>
    <scope>NUCLEOTIDE SEQUENCE</scope>
</reference>
<feature type="active site" description="Charge relay system" evidence="5">
    <location>
        <position position="159"/>
    </location>
</feature>
<dbReference type="InterPro" id="IPR000120">
    <property type="entry name" value="Amidase"/>
</dbReference>
<dbReference type="SUPFAM" id="SSF75304">
    <property type="entry name" value="Amidase signature (AS) enzymes"/>
    <property type="match status" value="1"/>
</dbReference>
<dbReference type="HAMAP" id="MF_00120">
    <property type="entry name" value="GatA"/>
    <property type="match status" value="1"/>
</dbReference>
<dbReference type="EC" id="6.3.5.7" evidence="5"/>
<dbReference type="GO" id="GO:0050567">
    <property type="term" value="F:glutaminyl-tRNA synthase (glutamine-hydrolyzing) activity"/>
    <property type="evidence" value="ECO:0007669"/>
    <property type="project" value="UniProtKB-UniRule"/>
</dbReference>
<dbReference type="Proteomes" id="UP001153712">
    <property type="component" value="Chromosome 1"/>
</dbReference>
<feature type="domain" description="Amidase" evidence="6">
    <location>
        <begin position="26"/>
        <end position="475"/>
    </location>
</feature>
<evidence type="ECO:0000256" key="4">
    <source>
        <dbReference type="ARBA" id="ARBA00022917"/>
    </source>
</evidence>
<dbReference type="NCBIfam" id="TIGR00132">
    <property type="entry name" value="gatA"/>
    <property type="match status" value="1"/>
</dbReference>
<comment type="function">
    <text evidence="5">Allows the formation of correctly charged Gln-tRNA(Gln) through the transamidation of misacylated Glu-tRNA(Gln) in the mitochondria. The reaction takes place in the presence of glutamine and ATP through an activated gamma-phospho-Glu-tRNA(Gln).</text>
</comment>